<dbReference type="InterPro" id="IPR039564">
    <property type="entry name" value="Peptidase_C39-like"/>
</dbReference>
<organism evidence="2 3">
    <name type="scientific">Terrilactibacillus tamarindi</name>
    <dbReference type="NCBI Taxonomy" id="2599694"/>
    <lineage>
        <taxon>Bacteria</taxon>
        <taxon>Bacillati</taxon>
        <taxon>Bacillota</taxon>
        <taxon>Bacilli</taxon>
        <taxon>Bacillales</taxon>
        <taxon>Bacillaceae</taxon>
        <taxon>Terrilactibacillus</taxon>
    </lineage>
</organism>
<dbReference type="Proteomes" id="UP000440978">
    <property type="component" value="Unassembled WGS sequence"/>
</dbReference>
<protein>
    <recommendedName>
        <fullName evidence="1">Peptidase C39-like domain-containing protein</fullName>
    </recommendedName>
</protein>
<reference evidence="2 3" key="1">
    <citation type="submission" date="2019-11" db="EMBL/GenBank/DDBJ databases">
        <title>Terrilactibacillus tamarindus sp. nov. BCM23-1 isolated from bark of Tamarindus indica.</title>
        <authorList>
            <person name="Kingkaew E."/>
            <person name="Tanasupawat S."/>
        </authorList>
    </citation>
    <scope>NUCLEOTIDE SEQUENCE [LARGE SCALE GENOMIC DNA]</scope>
    <source>
        <strain evidence="2 3">BCM23-1</strain>
    </source>
</reference>
<dbReference type="SUPFAM" id="SSF54001">
    <property type="entry name" value="Cysteine proteinases"/>
    <property type="match status" value="1"/>
</dbReference>
<sequence>MIASWNSDTPTGTYVEIQARALISHYNADNQWVQDWSTWRSWGKWGTNIARASVSDMSDPLAYVDVDTFTVRGSQGENANKFQIKAILHSDNPRVSPSIRLLSASTELGWNTTSKHPSKILLNKDIDTPAYSQMIRDPKIADSICSPTTITMAMNRMGENLLLEETAYRDYDYEYDGFGNWAFSSALAGSYGYRSYSVFTDIDGLKKEIEKGYPVAVSVKYTNNPLNTKLPYVEGAPGTTGGHLILVRGFKTIGTQDYVIVNDSFAPSDDTAVRQYKIDQFQKAWANGVAYIVHSKEKGAGYAAAKRVQAALLPTDHDNVYALYVGNKKITIPTHFTANISPLTEQSGTLAYTISDGEKYDTDAHRKFFYTHETADGNIELNVRQLENGLNGKHAKLTLYVLGTEGHNYVATLELNKKND</sequence>
<proteinExistence type="predicted"/>
<evidence type="ECO:0000313" key="3">
    <source>
        <dbReference type="Proteomes" id="UP000440978"/>
    </source>
</evidence>
<dbReference type="InterPro" id="IPR038765">
    <property type="entry name" value="Papain-like_cys_pep_sf"/>
</dbReference>
<evidence type="ECO:0000259" key="1">
    <source>
        <dbReference type="Pfam" id="PF13529"/>
    </source>
</evidence>
<accession>A0A6N8CPH8</accession>
<comment type="caution">
    <text evidence="2">The sequence shown here is derived from an EMBL/GenBank/DDBJ whole genome shotgun (WGS) entry which is preliminary data.</text>
</comment>
<evidence type="ECO:0000313" key="2">
    <source>
        <dbReference type="EMBL" id="MTT32074.1"/>
    </source>
</evidence>
<gene>
    <name evidence="2" type="ORF">GMB86_08650</name>
</gene>
<dbReference type="AlphaFoldDB" id="A0A6N8CPH8"/>
<dbReference type="Gene3D" id="3.90.70.10">
    <property type="entry name" value="Cysteine proteinases"/>
    <property type="match status" value="1"/>
</dbReference>
<dbReference type="OrthoDB" id="9789941at2"/>
<name>A0A6N8CPH8_9BACI</name>
<feature type="domain" description="Peptidase C39-like" evidence="1">
    <location>
        <begin position="127"/>
        <end position="264"/>
    </location>
</feature>
<dbReference type="Pfam" id="PF13529">
    <property type="entry name" value="Peptidase_C39_2"/>
    <property type="match status" value="1"/>
</dbReference>
<keyword evidence="3" id="KW-1185">Reference proteome</keyword>
<dbReference type="EMBL" id="WNHB01000012">
    <property type="protein sequence ID" value="MTT32074.1"/>
    <property type="molecule type" value="Genomic_DNA"/>
</dbReference>